<dbReference type="AlphaFoldDB" id="A0AAE1E6F6"/>
<sequence length="74" mass="8432">MTYFVSPRTDLRLKQKSLCWFSRLTSDIYAAPNVTDGLAVYASVGVPWSTPLGECSSMVLWYLTLFDTWQLGFE</sequence>
<gene>
    <name evidence="1" type="ORF">RRG08_042970</name>
</gene>
<name>A0AAE1E6F6_9GAST</name>
<evidence type="ECO:0000313" key="2">
    <source>
        <dbReference type="Proteomes" id="UP001283361"/>
    </source>
</evidence>
<organism evidence="1 2">
    <name type="scientific">Elysia crispata</name>
    <name type="common">lettuce slug</name>
    <dbReference type="NCBI Taxonomy" id="231223"/>
    <lineage>
        <taxon>Eukaryota</taxon>
        <taxon>Metazoa</taxon>
        <taxon>Spiralia</taxon>
        <taxon>Lophotrochozoa</taxon>
        <taxon>Mollusca</taxon>
        <taxon>Gastropoda</taxon>
        <taxon>Heterobranchia</taxon>
        <taxon>Euthyneura</taxon>
        <taxon>Panpulmonata</taxon>
        <taxon>Sacoglossa</taxon>
        <taxon>Placobranchoidea</taxon>
        <taxon>Plakobranchidae</taxon>
        <taxon>Elysia</taxon>
    </lineage>
</organism>
<proteinExistence type="predicted"/>
<protein>
    <submittedName>
        <fullName evidence="1">Uncharacterized protein</fullName>
    </submittedName>
</protein>
<accession>A0AAE1E6F6</accession>
<dbReference type="EMBL" id="JAWDGP010000957">
    <property type="protein sequence ID" value="KAK3795976.1"/>
    <property type="molecule type" value="Genomic_DNA"/>
</dbReference>
<dbReference type="Proteomes" id="UP001283361">
    <property type="component" value="Unassembled WGS sequence"/>
</dbReference>
<keyword evidence="2" id="KW-1185">Reference proteome</keyword>
<evidence type="ECO:0000313" key="1">
    <source>
        <dbReference type="EMBL" id="KAK3795976.1"/>
    </source>
</evidence>
<reference evidence="1" key="1">
    <citation type="journal article" date="2023" name="G3 (Bethesda)">
        <title>A reference genome for the long-term kleptoplast-retaining sea slug Elysia crispata morphotype clarki.</title>
        <authorList>
            <person name="Eastman K.E."/>
            <person name="Pendleton A.L."/>
            <person name="Shaikh M.A."/>
            <person name="Suttiyut T."/>
            <person name="Ogas R."/>
            <person name="Tomko P."/>
            <person name="Gavelis G."/>
            <person name="Widhalm J.R."/>
            <person name="Wisecaver J.H."/>
        </authorList>
    </citation>
    <scope>NUCLEOTIDE SEQUENCE</scope>
    <source>
        <strain evidence="1">ECLA1</strain>
    </source>
</reference>
<comment type="caution">
    <text evidence="1">The sequence shown here is derived from an EMBL/GenBank/DDBJ whole genome shotgun (WGS) entry which is preliminary data.</text>
</comment>